<keyword evidence="2" id="KW-0472">Membrane</keyword>
<dbReference type="EMBL" id="HBUF01180531">
    <property type="protein sequence ID" value="CAG6655201.1"/>
    <property type="molecule type" value="Transcribed_RNA"/>
</dbReference>
<dbReference type="EMBL" id="HBUF01049809">
    <property type="protein sequence ID" value="CAG6621270.1"/>
    <property type="molecule type" value="Transcribed_RNA"/>
</dbReference>
<proteinExistence type="predicted"/>
<evidence type="ECO:0000256" key="1">
    <source>
        <dbReference type="ARBA" id="ARBA00004479"/>
    </source>
</evidence>
<dbReference type="InterPro" id="IPR003599">
    <property type="entry name" value="Ig_sub"/>
</dbReference>
<dbReference type="GO" id="GO:0005911">
    <property type="term" value="C:cell-cell junction"/>
    <property type="evidence" value="ECO:0007669"/>
    <property type="project" value="TreeGrafter"/>
</dbReference>
<dbReference type="InterPro" id="IPR051275">
    <property type="entry name" value="Cell_adhesion_signaling"/>
</dbReference>
<keyword evidence="3" id="KW-1015">Disulfide bond</keyword>
<dbReference type="Gene3D" id="2.60.40.10">
    <property type="entry name" value="Immunoglobulins"/>
    <property type="match status" value="4"/>
</dbReference>
<comment type="subcellular location">
    <subcellularLocation>
        <location evidence="1">Membrane</location>
        <topology evidence="1">Single-pass type I membrane protein</topology>
    </subcellularLocation>
</comment>
<feature type="domain" description="Ig-like" evidence="6">
    <location>
        <begin position="253"/>
        <end position="334"/>
    </location>
</feature>
<keyword evidence="4" id="KW-0325">Glycoprotein</keyword>
<dbReference type="InterPro" id="IPR003598">
    <property type="entry name" value="Ig_sub2"/>
</dbReference>
<sequence length="592" mass="64928">MSIMYVGCCRGVLLVFTLFTVQFPYINKSFLTSAHRHHAPPPLSSSDTNLQNQAVPDYVVKQRDEVHLVCDVLINPSDIVWLHNGELVDFGHRYSRSATSLNIANVRLEDDGYWQCRHRDNSNLYAKPKWLLVLESPREPYLSIDGRRLDKGNLFIPVKENQALTIECIVEGGNPRPSLHWVLEPSEHNMDTAPNLVFGEPVTPKTGPMRSEAKIERVVRQHHNATVMCLVNHVTLLHQALNASLLLDVQYTPSFAISRTPGFGIPLVEGIPVSLKCEVDSNPASSPIWQKDNDVPPVEQSPDGFLNFSSISREHSGWYKCTSRHLLTDYSSIGYFLNVRYDPPEIEVTPDEMSEEASSLAAVEVTLGGAVTLQCPNGAAGCWSRVGLGGRLEAVGPGPKLSLSRVLYQEGGEYRCLVGRSSKLDRLRSHNVQVSVVGAPVVYPNSSHLIGISGQPVTLSVEFCANPPPLRTFWISETSSRIIRPDETRSNDGLISIQLTNSTTPYCYTSSLSFSAVSPSDAGQYLFLVKSVRGLAEASIVLSTALAKDPGGSYHGNVVITPTSGTESLETVGSRLLLLVLCTLVLGRMINT</sequence>
<accession>A0A8D8M2Z5</accession>
<protein>
    <submittedName>
        <fullName evidence="7">Cell adhesion molecule 3</fullName>
    </submittedName>
</protein>
<feature type="domain" description="Ig-like" evidence="6">
    <location>
        <begin position="440"/>
        <end position="543"/>
    </location>
</feature>
<dbReference type="PROSITE" id="PS50835">
    <property type="entry name" value="IG_LIKE"/>
    <property type="match status" value="4"/>
</dbReference>
<dbReference type="SUPFAM" id="SSF48726">
    <property type="entry name" value="Immunoglobulin"/>
    <property type="match status" value="5"/>
</dbReference>
<reference evidence="7" key="1">
    <citation type="submission" date="2021-05" db="EMBL/GenBank/DDBJ databases">
        <authorList>
            <person name="Alioto T."/>
            <person name="Alioto T."/>
            <person name="Gomez Garrido J."/>
        </authorList>
    </citation>
    <scope>NUCLEOTIDE SEQUENCE</scope>
</reference>
<dbReference type="SMART" id="SM00409">
    <property type="entry name" value="IG"/>
    <property type="match status" value="4"/>
</dbReference>
<dbReference type="PANTHER" id="PTHR11640:SF155">
    <property type="entry name" value="IG-LIKE DOMAIN-CONTAINING PROTEIN"/>
    <property type="match status" value="1"/>
</dbReference>
<name>A0A8D8M2Z5_9HEMI</name>
<evidence type="ECO:0000256" key="5">
    <source>
        <dbReference type="ARBA" id="ARBA00023319"/>
    </source>
</evidence>
<feature type="domain" description="Ig-like" evidence="6">
    <location>
        <begin position="140"/>
        <end position="242"/>
    </location>
</feature>
<dbReference type="EMBL" id="HBUF01049807">
    <property type="protein sequence ID" value="CAG6621268.1"/>
    <property type="molecule type" value="Transcribed_RNA"/>
</dbReference>
<dbReference type="EMBL" id="HBUF01370977">
    <property type="protein sequence ID" value="CAG6726129.1"/>
    <property type="molecule type" value="Transcribed_RNA"/>
</dbReference>
<dbReference type="EMBL" id="HBUF01370976">
    <property type="protein sequence ID" value="CAG6726128.1"/>
    <property type="molecule type" value="Transcribed_RNA"/>
</dbReference>
<evidence type="ECO:0000256" key="4">
    <source>
        <dbReference type="ARBA" id="ARBA00023180"/>
    </source>
</evidence>
<dbReference type="InterPro" id="IPR036179">
    <property type="entry name" value="Ig-like_dom_sf"/>
</dbReference>
<dbReference type="InterPro" id="IPR007110">
    <property type="entry name" value="Ig-like_dom"/>
</dbReference>
<dbReference type="Pfam" id="PF13895">
    <property type="entry name" value="Ig_2"/>
    <property type="match status" value="1"/>
</dbReference>
<dbReference type="Pfam" id="PF08205">
    <property type="entry name" value="C2-set_2"/>
    <property type="match status" value="1"/>
</dbReference>
<evidence type="ECO:0000256" key="3">
    <source>
        <dbReference type="ARBA" id="ARBA00023157"/>
    </source>
</evidence>
<evidence type="ECO:0000313" key="7">
    <source>
        <dbReference type="EMBL" id="CAG6621269.1"/>
    </source>
</evidence>
<dbReference type="EMBL" id="HBUF01180533">
    <property type="protein sequence ID" value="CAG6655203.1"/>
    <property type="molecule type" value="Transcribed_RNA"/>
</dbReference>
<dbReference type="Pfam" id="PF00047">
    <property type="entry name" value="ig"/>
    <property type="match status" value="1"/>
</dbReference>
<dbReference type="CDD" id="cd00096">
    <property type="entry name" value="Ig"/>
    <property type="match status" value="1"/>
</dbReference>
<dbReference type="EMBL" id="HBUF01180532">
    <property type="protein sequence ID" value="CAG6655202.1"/>
    <property type="molecule type" value="Transcribed_RNA"/>
</dbReference>
<dbReference type="InterPro" id="IPR013151">
    <property type="entry name" value="Immunoglobulin_dom"/>
</dbReference>
<dbReference type="InterPro" id="IPR013783">
    <property type="entry name" value="Ig-like_fold"/>
</dbReference>
<dbReference type="GO" id="GO:0050839">
    <property type="term" value="F:cell adhesion molecule binding"/>
    <property type="evidence" value="ECO:0007669"/>
    <property type="project" value="TreeGrafter"/>
</dbReference>
<dbReference type="GO" id="GO:0005886">
    <property type="term" value="C:plasma membrane"/>
    <property type="evidence" value="ECO:0007669"/>
    <property type="project" value="TreeGrafter"/>
</dbReference>
<feature type="domain" description="Ig-like" evidence="6">
    <location>
        <begin position="41"/>
        <end position="117"/>
    </location>
</feature>
<dbReference type="GO" id="GO:0098609">
    <property type="term" value="P:cell-cell adhesion"/>
    <property type="evidence" value="ECO:0007669"/>
    <property type="project" value="TreeGrafter"/>
</dbReference>
<dbReference type="InterPro" id="IPR013162">
    <property type="entry name" value="CD80_C2-set"/>
</dbReference>
<evidence type="ECO:0000259" key="6">
    <source>
        <dbReference type="PROSITE" id="PS50835"/>
    </source>
</evidence>
<dbReference type="SMART" id="SM00408">
    <property type="entry name" value="IGc2"/>
    <property type="match status" value="3"/>
</dbReference>
<evidence type="ECO:0000256" key="2">
    <source>
        <dbReference type="ARBA" id="ARBA00023136"/>
    </source>
</evidence>
<organism evidence="7">
    <name type="scientific">Cacopsylla melanoneura</name>
    <dbReference type="NCBI Taxonomy" id="428564"/>
    <lineage>
        <taxon>Eukaryota</taxon>
        <taxon>Metazoa</taxon>
        <taxon>Ecdysozoa</taxon>
        <taxon>Arthropoda</taxon>
        <taxon>Hexapoda</taxon>
        <taxon>Insecta</taxon>
        <taxon>Pterygota</taxon>
        <taxon>Neoptera</taxon>
        <taxon>Paraneoptera</taxon>
        <taxon>Hemiptera</taxon>
        <taxon>Sternorrhyncha</taxon>
        <taxon>Psylloidea</taxon>
        <taxon>Psyllidae</taxon>
        <taxon>Psyllinae</taxon>
        <taxon>Cacopsylla</taxon>
    </lineage>
</organism>
<dbReference type="EMBL" id="HBUF01049808">
    <property type="protein sequence ID" value="CAG6621269.1"/>
    <property type="molecule type" value="Transcribed_RNA"/>
</dbReference>
<dbReference type="PANTHER" id="PTHR11640">
    <property type="entry name" value="NEPHRIN"/>
    <property type="match status" value="1"/>
</dbReference>
<keyword evidence="5" id="KW-0393">Immunoglobulin domain</keyword>
<dbReference type="AlphaFoldDB" id="A0A8D8M2Z5"/>